<feature type="domain" description="Response regulatory" evidence="5">
    <location>
        <begin position="3"/>
        <end position="119"/>
    </location>
</feature>
<dbReference type="PROSITE" id="PS50110">
    <property type="entry name" value="RESPONSE_REGULATORY"/>
    <property type="match status" value="1"/>
</dbReference>
<organism evidence="6">
    <name type="scientific">Antithamnionella ternifolia</name>
    <dbReference type="NCBI Taxonomy" id="207919"/>
    <lineage>
        <taxon>Eukaryota</taxon>
        <taxon>Rhodophyta</taxon>
        <taxon>Florideophyceae</taxon>
        <taxon>Rhodymeniophycidae</taxon>
        <taxon>Ceramiales</taxon>
        <taxon>Ceramiaceae</taxon>
        <taxon>Antithamnionella</taxon>
    </lineage>
</organism>
<name>A0A4D6WJY8_9FLOR</name>
<evidence type="ECO:0000259" key="5">
    <source>
        <dbReference type="PROSITE" id="PS50110"/>
    </source>
</evidence>
<dbReference type="SMART" id="SM00448">
    <property type="entry name" value="REC"/>
    <property type="match status" value="1"/>
</dbReference>
<dbReference type="PROSITE" id="PS00622">
    <property type="entry name" value="HTH_LUXR_1"/>
    <property type="match status" value="1"/>
</dbReference>
<evidence type="ECO:0008006" key="7">
    <source>
        <dbReference type="Google" id="ProtNLM"/>
    </source>
</evidence>
<protein>
    <recommendedName>
        <fullName evidence="7">TctD-like protein</fullName>
    </recommendedName>
</protein>
<dbReference type="EMBL" id="MK814608">
    <property type="protein sequence ID" value="QCI04033.1"/>
    <property type="molecule type" value="Genomic_DNA"/>
</dbReference>
<dbReference type="GO" id="GO:0006355">
    <property type="term" value="P:regulation of DNA-templated transcription"/>
    <property type="evidence" value="ECO:0007669"/>
    <property type="project" value="InterPro"/>
</dbReference>
<gene>
    <name evidence="6" type="primary">ycf29</name>
</gene>
<dbReference type="PROSITE" id="PS50043">
    <property type="entry name" value="HTH_LUXR_2"/>
    <property type="match status" value="1"/>
</dbReference>
<dbReference type="GO" id="GO:0003677">
    <property type="term" value="F:DNA binding"/>
    <property type="evidence" value="ECO:0007669"/>
    <property type="project" value="UniProtKB-KW"/>
</dbReference>
<dbReference type="GO" id="GO:0000155">
    <property type="term" value="F:phosphorelay sensor kinase activity"/>
    <property type="evidence" value="ECO:0007669"/>
    <property type="project" value="TreeGrafter"/>
</dbReference>
<accession>A0A4D6WJY8</accession>
<sequence length="225" mass="25820">MNTILLVDDDKFLRTSIAAFLKLEHFSIISVNSVYEALVFLKLNKPDLVITDIMMMELDGYDFLKILKTSQSLCHIPTILLTAKGLTDDRIKGYNIGCNAYLTKPFDAHELLSIINNMLKINLNSMISSDLMIDQQKIISKSIISLVKSFTHREKTILRLVLRGCTNREIANYLQLSVRNIEKYVSRLLDKTNTRNRTELVTLILSIKLKSSDYFRANDGNRTRE</sequence>
<dbReference type="CDD" id="cd06170">
    <property type="entry name" value="LuxR_C_like"/>
    <property type="match status" value="1"/>
</dbReference>
<dbReference type="InterPro" id="IPR001789">
    <property type="entry name" value="Sig_transdc_resp-reg_receiver"/>
</dbReference>
<dbReference type="PRINTS" id="PR00038">
    <property type="entry name" value="HTHLUXR"/>
</dbReference>
<dbReference type="AlphaFoldDB" id="A0A4D6WJY8"/>
<reference evidence="6" key="2">
    <citation type="submission" date="2019-04" db="EMBL/GenBank/DDBJ databases">
        <authorList>
            <person name="Pasella M."/>
        </authorList>
    </citation>
    <scope>NUCLEOTIDE SEQUENCE</scope>
    <source>
        <strain evidence="6">PD2956</strain>
    </source>
</reference>
<dbReference type="Gene3D" id="1.10.10.10">
    <property type="entry name" value="Winged helix-like DNA-binding domain superfamily/Winged helix DNA-binding domain"/>
    <property type="match status" value="1"/>
</dbReference>
<dbReference type="Pfam" id="PF00196">
    <property type="entry name" value="GerE"/>
    <property type="match status" value="1"/>
</dbReference>
<dbReference type="InterPro" id="IPR016032">
    <property type="entry name" value="Sig_transdc_resp-reg_C-effctor"/>
</dbReference>
<dbReference type="SMART" id="SM00421">
    <property type="entry name" value="HTH_LUXR"/>
    <property type="match status" value="1"/>
</dbReference>
<keyword evidence="2" id="KW-0238">DNA-binding</keyword>
<feature type="modified residue" description="4-aspartylphosphate" evidence="3">
    <location>
        <position position="52"/>
    </location>
</feature>
<evidence type="ECO:0000256" key="1">
    <source>
        <dbReference type="ARBA" id="ARBA00022553"/>
    </source>
</evidence>
<dbReference type="Gene3D" id="3.40.50.2300">
    <property type="match status" value="1"/>
</dbReference>
<geneLocation type="plastid" evidence="6"/>
<dbReference type="SUPFAM" id="SSF46894">
    <property type="entry name" value="C-terminal effector domain of the bipartite response regulators"/>
    <property type="match status" value="1"/>
</dbReference>
<dbReference type="InterPro" id="IPR011006">
    <property type="entry name" value="CheY-like_superfamily"/>
</dbReference>
<evidence type="ECO:0000313" key="6">
    <source>
        <dbReference type="EMBL" id="QCI04033.1"/>
    </source>
</evidence>
<dbReference type="PANTHER" id="PTHR43547">
    <property type="entry name" value="TWO-COMPONENT HISTIDINE KINASE"/>
    <property type="match status" value="1"/>
</dbReference>
<dbReference type="InterPro" id="IPR036388">
    <property type="entry name" value="WH-like_DNA-bd_sf"/>
</dbReference>
<reference evidence="6" key="1">
    <citation type="journal article" date="2019" name="Mol. Phylogenet. Evol.">
        <title>Morphological evolution and classification of the red algal order Ceramiales inferred using plastid phylogenomics.</title>
        <authorList>
            <person name="Diaz-Tapia P."/>
            <person name="Pasella M.M."/>
            <person name="Verbruggen H."/>
            <person name="Maggs C.A."/>
        </authorList>
    </citation>
    <scope>NUCLEOTIDE SEQUENCE</scope>
    <source>
        <strain evidence="6">PD2956</strain>
    </source>
</reference>
<dbReference type="InterPro" id="IPR000792">
    <property type="entry name" value="Tscrpt_reg_LuxR_C"/>
</dbReference>
<feature type="domain" description="HTH luxR-type" evidence="4">
    <location>
        <begin position="143"/>
        <end position="208"/>
    </location>
</feature>
<dbReference type="SUPFAM" id="SSF52172">
    <property type="entry name" value="CheY-like"/>
    <property type="match status" value="1"/>
</dbReference>
<evidence type="ECO:0000256" key="2">
    <source>
        <dbReference type="ARBA" id="ARBA00023125"/>
    </source>
</evidence>
<evidence type="ECO:0000259" key="4">
    <source>
        <dbReference type="PROSITE" id="PS50043"/>
    </source>
</evidence>
<evidence type="ECO:0000256" key="3">
    <source>
        <dbReference type="PROSITE-ProRule" id="PRU00169"/>
    </source>
</evidence>
<keyword evidence="6" id="KW-0934">Plastid</keyword>
<dbReference type="Pfam" id="PF00072">
    <property type="entry name" value="Response_reg"/>
    <property type="match status" value="1"/>
</dbReference>
<keyword evidence="1 3" id="KW-0597">Phosphoprotein</keyword>
<dbReference type="PANTHER" id="PTHR43547:SF2">
    <property type="entry name" value="HYBRID SIGNAL TRANSDUCTION HISTIDINE KINASE C"/>
    <property type="match status" value="1"/>
</dbReference>
<proteinExistence type="predicted"/>